<dbReference type="PANTHER" id="PTHR11311">
    <property type="entry name" value="SPONDIN"/>
    <property type="match status" value="1"/>
</dbReference>
<feature type="compositionally biased region" description="Low complexity" evidence="1">
    <location>
        <begin position="160"/>
        <end position="177"/>
    </location>
</feature>
<dbReference type="CTD" id="20206041"/>
<dbReference type="EnsemblMetazoa" id="HelroT176998">
    <property type="protein sequence ID" value="HelroP176998"/>
    <property type="gene ID" value="HelroG176998"/>
</dbReference>
<dbReference type="HOGENOM" id="CLU_614340_0_0_1"/>
<feature type="region of interest" description="Disordered" evidence="1">
    <location>
        <begin position="160"/>
        <end position="214"/>
    </location>
</feature>
<reference evidence="3" key="3">
    <citation type="submission" date="2015-06" db="UniProtKB">
        <authorList>
            <consortium name="EnsemblMetazoa"/>
        </authorList>
    </citation>
    <scope>IDENTIFICATION</scope>
</reference>
<evidence type="ECO:0000256" key="1">
    <source>
        <dbReference type="SAM" id="MobiDB-lite"/>
    </source>
</evidence>
<dbReference type="KEGG" id="hro:HELRODRAFT_176998"/>
<dbReference type="InParanoid" id="T1FB42"/>
<dbReference type="PANTHER" id="PTHR11311:SF30">
    <property type="entry name" value="SPONDIN-LIKE TSP1 DOMAIN-CONTAINING PROTEIN"/>
    <property type="match status" value="1"/>
</dbReference>
<feature type="region of interest" description="Disordered" evidence="1">
    <location>
        <begin position="359"/>
        <end position="420"/>
    </location>
</feature>
<proteinExistence type="predicted"/>
<dbReference type="EMBL" id="AMQM01005897">
    <property type="status" value="NOT_ANNOTATED_CDS"/>
    <property type="molecule type" value="Genomic_DNA"/>
</dbReference>
<name>T1FB42_HELRO</name>
<feature type="compositionally biased region" description="Low complexity" evidence="1">
    <location>
        <begin position="295"/>
        <end position="317"/>
    </location>
</feature>
<sequence length="446" mass="50994">MQVVSRRYCHLYDHFKENNNNNNSNNNNNVTSSFLSLSPYEEKPCEIPCPVDCLTSYWSPWSPMKNQLRPIRRRLERPATNRIAGNQCNRVSYKIRVRLLVGFSQFGGRACSKEGLEQIRPLPFVECFRWVLSDWSECLIEDGYCGFGEQRRTIKCQRYNNNNNNNKNNNNNNNNNNAGFQSRSRVVLRPFDNNDSNNNNNNSNNNSNSNKNNTVKKFSIDYANNCNQLKDHIEYRTCDYDDDDDDNYNNNNNNNNNNNKFGDYHDDVDHFCPSFYWDRRSREENSSIKISFGVNNNNNNNNNNNKNNNNNNNNNNYDDPDNDNKSDDDDDDDAEMVCKRSDGLIIHGACYQADDNHVKKNFENDDDNESDDGDDDGDGDDNNDDDEYSFGCYIHPSSSSNSSSDCNGNDSNCKGKSGSCSNAMNSSEIVTATSTAELASNYLSNV</sequence>
<dbReference type="AlphaFoldDB" id="T1FB42"/>
<protein>
    <submittedName>
        <fullName evidence="2 3">Uncharacterized protein</fullName>
    </submittedName>
</protein>
<evidence type="ECO:0000313" key="4">
    <source>
        <dbReference type="Proteomes" id="UP000015101"/>
    </source>
</evidence>
<feature type="region of interest" description="Disordered" evidence="1">
    <location>
        <begin position="291"/>
        <end position="335"/>
    </location>
</feature>
<dbReference type="GeneID" id="20206041"/>
<accession>T1FB42</accession>
<dbReference type="EMBL" id="KB097144">
    <property type="protein sequence ID" value="ESN98519.1"/>
    <property type="molecule type" value="Genomic_DNA"/>
</dbReference>
<organism evidence="3 4">
    <name type="scientific">Helobdella robusta</name>
    <name type="common">Californian leech</name>
    <dbReference type="NCBI Taxonomy" id="6412"/>
    <lineage>
        <taxon>Eukaryota</taxon>
        <taxon>Metazoa</taxon>
        <taxon>Spiralia</taxon>
        <taxon>Lophotrochozoa</taxon>
        <taxon>Annelida</taxon>
        <taxon>Clitellata</taxon>
        <taxon>Hirudinea</taxon>
        <taxon>Rhynchobdellida</taxon>
        <taxon>Glossiphoniidae</taxon>
        <taxon>Helobdella</taxon>
    </lineage>
</organism>
<dbReference type="eggNOG" id="KOG3538">
    <property type="taxonomic scope" value="Eukaryota"/>
</dbReference>
<dbReference type="InterPro" id="IPR036383">
    <property type="entry name" value="TSP1_rpt_sf"/>
</dbReference>
<keyword evidence="4" id="KW-1185">Reference proteome</keyword>
<feature type="compositionally biased region" description="Acidic residues" evidence="1">
    <location>
        <begin position="318"/>
        <end position="335"/>
    </location>
</feature>
<dbReference type="InterPro" id="IPR051418">
    <property type="entry name" value="Spondin/Thrombospondin_T1"/>
</dbReference>
<reference evidence="2 4" key="2">
    <citation type="journal article" date="2013" name="Nature">
        <title>Insights into bilaterian evolution from three spiralian genomes.</title>
        <authorList>
            <person name="Simakov O."/>
            <person name="Marletaz F."/>
            <person name="Cho S.J."/>
            <person name="Edsinger-Gonzales E."/>
            <person name="Havlak P."/>
            <person name="Hellsten U."/>
            <person name="Kuo D.H."/>
            <person name="Larsson T."/>
            <person name="Lv J."/>
            <person name="Arendt D."/>
            <person name="Savage R."/>
            <person name="Osoegawa K."/>
            <person name="de Jong P."/>
            <person name="Grimwood J."/>
            <person name="Chapman J.A."/>
            <person name="Shapiro H."/>
            <person name="Aerts A."/>
            <person name="Otillar R.P."/>
            <person name="Terry A.Y."/>
            <person name="Boore J.L."/>
            <person name="Grigoriev I.V."/>
            <person name="Lindberg D.R."/>
            <person name="Seaver E.C."/>
            <person name="Weisblat D.A."/>
            <person name="Putnam N.H."/>
            <person name="Rokhsar D.S."/>
        </authorList>
    </citation>
    <scope>NUCLEOTIDE SEQUENCE</scope>
</reference>
<dbReference type="OrthoDB" id="5814848at2759"/>
<dbReference type="SUPFAM" id="SSF82895">
    <property type="entry name" value="TSP-1 type 1 repeat"/>
    <property type="match status" value="1"/>
</dbReference>
<dbReference type="RefSeq" id="XP_009023462.1">
    <property type="nucleotide sequence ID" value="XM_009025214.1"/>
</dbReference>
<feature type="compositionally biased region" description="Acidic residues" evidence="1">
    <location>
        <begin position="364"/>
        <end position="388"/>
    </location>
</feature>
<evidence type="ECO:0000313" key="3">
    <source>
        <dbReference type="EnsemblMetazoa" id="HelroP176998"/>
    </source>
</evidence>
<evidence type="ECO:0000313" key="2">
    <source>
        <dbReference type="EMBL" id="ESN98519.1"/>
    </source>
</evidence>
<feature type="compositionally biased region" description="Low complexity" evidence="1">
    <location>
        <begin position="193"/>
        <end position="213"/>
    </location>
</feature>
<feature type="compositionally biased region" description="Low complexity" evidence="1">
    <location>
        <begin position="397"/>
        <end position="412"/>
    </location>
</feature>
<gene>
    <name evidence="3" type="primary">20206041</name>
    <name evidence="2" type="ORF">HELRODRAFT_176998</name>
</gene>
<dbReference type="Proteomes" id="UP000015101">
    <property type="component" value="Unassembled WGS sequence"/>
</dbReference>
<reference evidence="4" key="1">
    <citation type="submission" date="2012-12" db="EMBL/GenBank/DDBJ databases">
        <authorList>
            <person name="Hellsten U."/>
            <person name="Grimwood J."/>
            <person name="Chapman J.A."/>
            <person name="Shapiro H."/>
            <person name="Aerts A."/>
            <person name="Otillar R.P."/>
            <person name="Terry A.Y."/>
            <person name="Boore J.L."/>
            <person name="Simakov O."/>
            <person name="Marletaz F."/>
            <person name="Cho S.-J."/>
            <person name="Edsinger-Gonzales E."/>
            <person name="Havlak P."/>
            <person name="Kuo D.-H."/>
            <person name="Larsson T."/>
            <person name="Lv J."/>
            <person name="Arendt D."/>
            <person name="Savage R."/>
            <person name="Osoegawa K."/>
            <person name="de Jong P."/>
            <person name="Lindberg D.R."/>
            <person name="Seaver E.C."/>
            <person name="Weisblat D.A."/>
            <person name="Putnam N.H."/>
            <person name="Grigoriev I.V."/>
            <person name="Rokhsar D.S."/>
        </authorList>
    </citation>
    <scope>NUCLEOTIDE SEQUENCE</scope>
</reference>